<evidence type="ECO:0000256" key="6">
    <source>
        <dbReference type="ARBA" id="ARBA00022692"/>
    </source>
</evidence>
<dbReference type="PANTHER" id="PTHR23063">
    <property type="entry name" value="PHOSPHOLIPID ACYLTRANSFERASE"/>
    <property type="match status" value="1"/>
</dbReference>
<feature type="domain" description="Phospholipid/glycerol acyltransferase" evidence="15">
    <location>
        <begin position="173"/>
        <end position="284"/>
    </location>
</feature>
<comment type="pathway">
    <text evidence="2">Lipid metabolism.</text>
</comment>
<evidence type="ECO:0000313" key="16">
    <source>
        <dbReference type="EMBL" id="GAQ85809.1"/>
    </source>
</evidence>
<dbReference type="GO" id="GO:0008374">
    <property type="term" value="F:O-acyltransferase activity"/>
    <property type="evidence" value="ECO:0007669"/>
    <property type="project" value="InterPro"/>
</dbReference>
<dbReference type="GO" id="GO:0008654">
    <property type="term" value="P:phospholipid biosynthetic process"/>
    <property type="evidence" value="ECO:0007669"/>
    <property type="project" value="UniProtKB-KW"/>
</dbReference>
<evidence type="ECO:0000256" key="5">
    <source>
        <dbReference type="ARBA" id="ARBA00022679"/>
    </source>
</evidence>
<feature type="region of interest" description="Disordered" evidence="13">
    <location>
        <begin position="1"/>
        <end position="39"/>
    </location>
</feature>
<keyword evidence="6 14" id="KW-0812">Transmembrane</keyword>
<reference evidence="16 17" key="1">
    <citation type="journal article" date="2014" name="Nat. Commun.">
        <title>Klebsormidium flaccidum genome reveals primary factors for plant terrestrial adaptation.</title>
        <authorList>
            <person name="Hori K."/>
            <person name="Maruyama F."/>
            <person name="Fujisawa T."/>
            <person name="Togashi T."/>
            <person name="Yamamoto N."/>
            <person name="Seo M."/>
            <person name="Sato S."/>
            <person name="Yamada T."/>
            <person name="Mori H."/>
            <person name="Tajima N."/>
            <person name="Moriyama T."/>
            <person name="Ikeuchi M."/>
            <person name="Watanabe M."/>
            <person name="Wada H."/>
            <person name="Kobayashi K."/>
            <person name="Saito M."/>
            <person name="Masuda T."/>
            <person name="Sasaki-Sekimoto Y."/>
            <person name="Mashiguchi K."/>
            <person name="Awai K."/>
            <person name="Shimojima M."/>
            <person name="Masuda S."/>
            <person name="Iwai M."/>
            <person name="Nobusawa T."/>
            <person name="Narise T."/>
            <person name="Kondo S."/>
            <person name="Saito H."/>
            <person name="Sato R."/>
            <person name="Murakawa M."/>
            <person name="Ihara Y."/>
            <person name="Oshima-Yamada Y."/>
            <person name="Ohtaka K."/>
            <person name="Satoh M."/>
            <person name="Sonobe K."/>
            <person name="Ishii M."/>
            <person name="Ohtani R."/>
            <person name="Kanamori-Sato M."/>
            <person name="Honoki R."/>
            <person name="Miyazaki D."/>
            <person name="Mochizuki H."/>
            <person name="Umetsu J."/>
            <person name="Higashi K."/>
            <person name="Shibata D."/>
            <person name="Kamiya Y."/>
            <person name="Sato N."/>
            <person name="Nakamura Y."/>
            <person name="Tabata S."/>
            <person name="Ida S."/>
            <person name="Kurokawa K."/>
            <person name="Ohta H."/>
        </authorList>
    </citation>
    <scope>NUCLEOTIDE SEQUENCE [LARGE SCALE GENOMIC DNA]</scope>
    <source>
        <strain evidence="16 17">NIES-2285</strain>
    </source>
</reference>
<accession>A0A1Y1I8S3</accession>
<evidence type="ECO:0000256" key="14">
    <source>
        <dbReference type="SAM" id="Phobius"/>
    </source>
</evidence>
<dbReference type="Pfam" id="PF01553">
    <property type="entry name" value="Acyltransferase"/>
    <property type="match status" value="1"/>
</dbReference>
<evidence type="ECO:0000256" key="3">
    <source>
        <dbReference type="ARBA" id="ARBA00008655"/>
    </source>
</evidence>
<feature type="transmembrane region" description="Helical" evidence="14">
    <location>
        <begin position="81"/>
        <end position="106"/>
    </location>
</feature>
<keyword evidence="5 16" id="KW-0808">Transferase</keyword>
<evidence type="ECO:0000259" key="15">
    <source>
        <dbReference type="SMART" id="SM00563"/>
    </source>
</evidence>
<dbReference type="CDD" id="cd07991">
    <property type="entry name" value="LPLAT_LPCAT1-like"/>
    <property type="match status" value="1"/>
</dbReference>
<keyword evidence="10" id="KW-0594">Phospholipid biosynthesis</keyword>
<dbReference type="SMART" id="SM00563">
    <property type="entry name" value="PlsC"/>
    <property type="match status" value="1"/>
</dbReference>
<organism evidence="16 17">
    <name type="scientific">Klebsormidium nitens</name>
    <name type="common">Green alga</name>
    <name type="synonym">Ulothrix nitens</name>
    <dbReference type="NCBI Taxonomy" id="105231"/>
    <lineage>
        <taxon>Eukaryota</taxon>
        <taxon>Viridiplantae</taxon>
        <taxon>Streptophyta</taxon>
        <taxon>Klebsormidiophyceae</taxon>
        <taxon>Klebsormidiales</taxon>
        <taxon>Klebsormidiaceae</taxon>
        <taxon>Klebsormidium</taxon>
    </lineage>
</organism>
<keyword evidence="12 16" id="KW-0012">Acyltransferase</keyword>
<dbReference type="SUPFAM" id="SSF69593">
    <property type="entry name" value="Glycerol-3-phosphate (1)-acyltransferase"/>
    <property type="match status" value="1"/>
</dbReference>
<evidence type="ECO:0000256" key="1">
    <source>
        <dbReference type="ARBA" id="ARBA00004370"/>
    </source>
</evidence>
<dbReference type="OrthoDB" id="272512at2759"/>
<dbReference type="STRING" id="105231.A0A1Y1I8S3"/>
<protein>
    <submittedName>
        <fullName evidence="16">Acyltransferase</fullName>
    </submittedName>
</protein>
<evidence type="ECO:0000256" key="2">
    <source>
        <dbReference type="ARBA" id="ARBA00005189"/>
    </source>
</evidence>
<evidence type="ECO:0000256" key="4">
    <source>
        <dbReference type="ARBA" id="ARBA00022516"/>
    </source>
</evidence>
<keyword evidence="9 14" id="KW-0472">Membrane</keyword>
<comment type="similarity">
    <text evidence="3">Belongs to the 1-acyl-sn-glycerol-3-phosphate acyltransferase family.</text>
</comment>
<keyword evidence="7 14" id="KW-1133">Transmembrane helix</keyword>
<feature type="compositionally biased region" description="Polar residues" evidence="13">
    <location>
        <begin position="13"/>
        <end position="29"/>
    </location>
</feature>
<dbReference type="InterPro" id="IPR045252">
    <property type="entry name" value="LPCAT1-like"/>
</dbReference>
<gene>
    <name evidence="16" type="ORF">KFL_002550160</name>
</gene>
<evidence type="ECO:0000256" key="8">
    <source>
        <dbReference type="ARBA" id="ARBA00023098"/>
    </source>
</evidence>
<keyword evidence="4" id="KW-0444">Lipid biosynthesis</keyword>
<evidence type="ECO:0000256" key="13">
    <source>
        <dbReference type="SAM" id="MobiDB-lite"/>
    </source>
</evidence>
<comment type="subcellular location">
    <subcellularLocation>
        <location evidence="1">Membrane</location>
    </subcellularLocation>
</comment>
<keyword evidence="8" id="KW-0443">Lipid metabolism</keyword>
<dbReference type="Proteomes" id="UP000054558">
    <property type="component" value="Unassembled WGS sequence"/>
</dbReference>
<dbReference type="OMA" id="HACHITY"/>
<evidence type="ECO:0000256" key="10">
    <source>
        <dbReference type="ARBA" id="ARBA00023209"/>
    </source>
</evidence>
<proteinExistence type="inferred from homology"/>
<keyword evidence="11" id="KW-1208">Phospholipid metabolism</keyword>
<evidence type="ECO:0000256" key="9">
    <source>
        <dbReference type="ARBA" id="ARBA00023136"/>
    </source>
</evidence>
<dbReference type="InterPro" id="IPR002123">
    <property type="entry name" value="Plipid/glycerol_acylTrfase"/>
</dbReference>
<dbReference type="GO" id="GO:0016020">
    <property type="term" value="C:membrane"/>
    <property type="evidence" value="ECO:0007669"/>
    <property type="project" value="UniProtKB-SubCell"/>
</dbReference>
<evidence type="ECO:0000256" key="11">
    <source>
        <dbReference type="ARBA" id="ARBA00023264"/>
    </source>
</evidence>
<dbReference type="EMBL" id="DF237204">
    <property type="protein sequence ID" value="GAQ85809.1"/>
    <property type="molecule type" value="Genomic_DNA"/>
</dbReference>
<evidence type="ECO:0000256" key="7">
    <source>
        <dbReference type="ARBA" id="ARBA00022989"/>
    </source>
</evidence>
<evidence type="ECO:0000256" key="12">
    <source>
        <dbReference type="ARBA" id="ARBA00023315"/>
    </source>
</evidence>
<evidence type="ECO:0000313" key="17">
    <source>
        <dbReference type="Proteomes" id="UP000054558"/>
    </source>
</evidence>
<keyword evidence="17" id="KW-1185">Reference proteome</keyword>
<name>A0A1Y1I8S3_KLENI</name>
<dbReference type="AlphaFoldDB" id="A0A1Y1I8S3"/>
<sequence>MGVGAGASELRNGATSIASGTPNGTNRQASDAKAREGSKVLAPPTPAQIAVLEKQYPAFARTDIYGPMGAGPLSIVDTLRLWLGGLILFPLRLLVVVIIVFIYYLICRITLLRLHSFKRNSGPAAESATGLRRTIIVESGKRLARAVLFVIGFYHIKKVKRAGGERTIQATGIVSNHVSWIDILYHMSDTFPSFVAKKGTLKVPMVGLISQCLGCIYVDRETAAHVGVSTLVKNRMLAVAKDPAAAPVLLFPEGTTTNGRHLLPFKTGAFLAGTPVQPYYLHFPHRRFNPAWETVSALRHMFLLLSQLVNHLEVTELPVYKPSLDECRDPHKYAQRVRDIIAKEGKLLLSSHALYEKRCYHAALLGKEPPPPPTKKAE</sequence>
<dbReference type="PANTHER" id="PTHR23063:SF54">
    <property type="entry name" value="LYSOPHOSPHOLIPID ACYLTRANSFERASE LPEAT1"/>
    <property type="match status" value="1"/>
</dbReference>